<dbReference type="PATRIC" id="fig|1608994.3.peg.4432"/>
<evidence type="ECO:0000313" key="2">
    <source>
        <dbReference type="Proteomes" id="UP000036325"/>
    </source>
</evidence>
<gene>
    <name evidence="1" type="ORF">TU86_18595</name>
</gene>
<protein>
    <submittedName>
        <fullName evidence="1">Uncharacterized protein</fullName>
    </submittedName>
</protein>
<dbReference type="EMBL" id="JYLF01000009">
    <property type="protein sequence ID" value="KMN12268.1"/>
    <property type="molecule type" value="Genomic_DNA"/>
</dbReference>
<dbReference type="AlphaFoldDB" id="A0A0J6IIX7"/>
<sequence>MSTFAVFGMTRDVALAEAKKRTKGTRKNVKAPGGIEPVPLAEWLELVEKKTEQIMGGGTVRQLSPLFDAPQYAQQFIELARKTIQCRDLRIRAKRIMTDAEGRPIINAKTKAQRVGFCEWQPDTRTQAA</sequence>
<name>A0A0J6IIX7_9PSED</name>
<accession>A0A0J6IIX7</accession>
<dbReference type="RefSeq" id="WP_048365785.1">
    <property type="nucleotide sequence ID" value="NZ_JYLF01000009.1"/>
</dbReference>
<proteinExistence type="predicted"/>
<comment type="caution">
    <text evidence="1">The sequence shown here is derived from an EMBL/GenBank/DDBJ whole genome shotgun (WGS) entry which is preliminary data.</text>
</comment>
<evidence type="ECO:0000313" key="1">
    <source>
        <dbReference type="EMBL" id="KMN12268.1"/>
    </source>
</evidence>
<dbReference type="Proteomes" id="UP000036325">
    <property type="component" value="Unassembled WGS sequence"/>
</dbReference>
<organism evidence="1 2">
    <name type="scientific">Pseudomonas weihenstephanensis</name>
    <dbReference type="NCBI Taxonomy" id="1608994"/>
    <lineage>
        <taxon>Bacteria</taxon>
        <taxon>Pseudomonadati</taxon>
        <taxon>Pseudomonadota</taxon>
        <taxon>Gammaproteobacteria</taxon>
        <taxon>Pseudomonadales</taxon>
        <taxon>Pseudomonadaceae</taxon>
        <taxon>Pseudomonas</taxon>
    </lineage>
</organism>
<reference evidence="1 2" key="1">
    <citation type="submission" date="2015-02" db="EMBL/GenBank/DDBJ databases">
        <title>Pseudomonas helleri sp. nov. and Pseudomonas weihenstephanensis sp. nov., isolated from raw cows milk.</title>
        <authorList>
            <person name="von Neubeck M."/>
            <person name="Huptas C."/>
            <person name="Wenning M."/>
            <person name="Scherer S."/>
        </authorList>
    </citation>
    <scope>NUCLEOTIDE SEQUENCE [LARGE SCALE GENOMIC DNA]</scope>
    <source>
        <strain evidence="1 2">DSM 29166</strain>
    </source>
</reference>
<dbReference type="STRING" id="1608994.TU86_18595"/>
<dbReference type="OrthoDB" id="8684510at2"/>